<dbReference type="InterPro" id="IPR056632">
    <property type="entry name" value="DUF7730"/>
</dbReference>
<comment type="caution">
    <text evidence="3">The sequence shown here is derived from an EMBL/GenBank/DDBJ whole genome shotgun (WGS) entry which is preliminary data.</text>
</comment>
<dbReference type="Proteomes" id="UP001055115">
    <property type="component" value="Unassembled WGS sequence"/>
</dbReference>
<evidence type="ECO:0000313" key="4">
    <source>
        <dbReference type="Proteomes" id="UP001055115"/>
    </source>
</evidence>
<evidence type="ECO:0000259" key="2">
    <source>
        <dbReference type="Pfam" id="PF24864"/>
    </source>
</evidence>
<evidence type="ECO:0000313" key="3">
    <source>
        <dbReference type="EMBL" id="GKT48488.1"/>
    </source>
</evidence>
<gene>
    <name evidence="3" type="ORF">ColSpa_08669</name>
</gene>
<dbReference type="AlphaFoldDB" id="A0AA37PA51"/>
<reference evidence="3 4" key="1">
    <citation type="submission" date="2022-03" db="EMBL/GenBank/DDBJ databases">
        <title>Genome data of Colletotrichum spp.</title>
        <authorList>
            <person name="Utami Y.D."/>
            <person name="Hiruma K."/>
        </authorList>
    </citation>
    <scope>NUCLEOTIDE SEQUENCE [LARGE SCALE GENOMIC DNA]</scope>
    <source>
        <strain evidence="3 4">MAFF 239500</strain>
    </source>
</reference>
<sequence>MKSLHRRLQSRFRPSQDSEDEYSGLLRDVMPGGHVLTEAEPASPTIPEPAAGPKFPDADGFRASAHHQRQSVFFRLPYEVREPIYRQLLRAAGRRQHIFVANGRYTHTRCLIDDDEDGGGPDERQVELRRLMGEARRISHPIWARRLLSSWNCHWRCEEAAMAEAEGSASEPTPLLAVLLSCKMM</sequence>
<feature type="domain" description="DUF7730" evidence="2">
    <location>
        <begin position="66"/>
        <end position="129"/>
    </location>
</feature>
<protein>
    <recommendedName>
        <fullName evidence="2">DUF7730 domain-containing protein</fullName>
    </recommendedName>
</protein>
<name>A0AA37PA51_9PEZI</name>
<dbReference type="Pfam" id="PF24864">
    <property type="entry name" value="DUF7730"/>
    <property type="match status" value="1"/>
</dbReference>
<proteinExistence type="predicted"/>
<dbReference type="GeneID" id="73329471"/>
<feature type="region of interest" description="Disordered" evidence="1">
    <location>
        <begin position="1"/>
        <end position="61"/>
    </location>
</feature>
<accession>A0AA37PA51</accession>
<dbReference type="EMBL" id="BQXU01000023">
    <property type="protein sequence ID" value="GKT48488.1"/>
    <property type="molecule type" value="Genomic_DNA"/>
</dbReference>
<organism evidence="3 4">
    <name type="scientific">Colletotrichum spaethianum</name>
    <dbReference type="NCBI Taxonomy" id="700344"/>
    <lineage>
        <taxon>Eukaryota</taxon>
        <taxon>Fungi</taxon>
        <taxon>Dikarya</taxon>
        <taxon>Ascomycota</taxon>
        <taxon>Pezizomycotina</taxon>
        <taxon>Sordariomycetes</taxon>
        <taxon>Hypocreomycetidae</taxon>
        <taxon>Glomerellales</taxon>
        <taxon>Glomerellaceae</taxon>
        <taxon>Colletotrichum</taxon>
        <taxon>Colletotrichum spaethianum species complex</taxon>
    </lineage>
</organism>
<keyword evidence="4" id="KW-1185">Reference proteome</keyword>
<feature type="compositionally biased region" description="Basic residues" evidence="1">
    <location>
        <begin position="1"/>
        <end position="10"/>
    </location>
</feature>
<evidence type="ECO:0000256" key="1">
    <source>
        <dbReference type="SAM" id="MobiDB-lite"/>
    </source>
</evidence>
<dbReference type="RefSeq" id="XP_049130838.1">
    <property type="nucleotide sequence ID" value="XM_049274881.1"/>
</dbReference>